<feature type="domain" description="KAP NTPase" evidence="1">
    <location>
        <begin position="30"/>
        <end position="188"/>
    </location>
</feature>
<evidence type="ECO:0000313" key="2">
    <source>
        <dbReference type="EMBL" id="TQQ84250.1"/>
    </source>
</evidence>
<keyword evidence="3" id="KW-1185">Reference proteome</keyword>
<dbReference type="AlphaFoldDB" id="A0A544QU92"/>
<protein>
    <recommendedName>
        <fullName evidence="1">KAP NTPase domain-containing protein</fullName>
    </recommendedName>
</protein>
<proteinExistence type="predicted"/>
<dbReference type="Gene3D" id="3.40.50.300">
    <property type="entry name" value="P-loop containing nucleotide triphosphate hydrolases"/>
    <property type="match status" value="1"/>
</dbReference>
<dbReference type="InterPro" id="IPR027417">
    <property type="entry name" value="P-loop_NTPase"/>
</dbReference>
<evidence type="ECO:0000259" key="1">
    <source>
        <dbReference type="Pfam" id="PF07693"/>
    </source>
</evidence>
<name>A0A544QU92_9FIRM</name>
<dbReference type="OrthoDB" id="88903at2"/>
<accession>A0A544QU92</accession>
<reference evidence="2 3" key="1">
    <citation type="submission" date="2019-02" db="EMBL/GenBank/DDBJ databases">
        <title>Peptostreptococcaceae bacterium ZHW00191 nov., a new bacterium isolated from the human gut.</title>
        <authorList>
            <person name="Zhou H.-W."/>
            <person name="Chen X.-J."/>
        </authorList>
    </citation>
    <scope>NUCLEOTIDE SEQUENCE [LARGE SCALE GENOMIC DNA]</scope>
    <source>
        <strain evidence="2 3">ZHW00191</strain>
    </source>
</reference>
<sequence length="643" mass="76694">MYFRKENFMYTDENSTKEIIINYFKDDRNRQAIMLNGEWGSGKTFFVKKILIDKLKKEFKDTNIIYLSLYGMDSIESLKKELNNEYIAKMVESKTNGKISNEKISGGISVLVELGRQGVGKIFNIDSEKIIEKIELEDFFKIGNSIIIFDDLERCSIKVNDLLGFINNMVEHKGTKVLIVANEKEIGKEELYSNLELKYMIASNRDILLESRDRKYEDKIRKSELIERTEDIFSSNIFYSRVKEKLIGITINYKPNINNLYDAILKDCIIDNDAAKEYVKSQKEIVCGTLRKEKHFNIRTMISIVLAYEKFFGIIDEIELDKELEKYKELEKKEILRRTVELLIKIKNGNMLKVEEEYKYFNDSPYVFIYDYLLYSYINESSIKENIEKRVVLSKKLADERENDEKESELFNKLIYWWKLDEEELPSLISDAKNRMKECQVINIKSILVSIIHMRKNGVKYINYEDYKDILKERFEKKPQDFKTEYFRYYYDDIEIKDDYNYIIKDLIQEINLLKGESYLKDKLNTEKIWKDEFISLCNKYKDEFMNKGKFFYYMDIESILKRLKDENTKSMEIYNFLEGIKEVYYFSNLDSCFKEDLPNLELLVGKIDECGIEEFINEKPNKRVVMNMLKSKLDDSLEILKQ</sequence>
<dbReference type="SUPFAM" id="SSF52540">
    <property type="entry name" value="P-loop containing nucleoside triphosphate hydrolases"/>
    <property type="match status" value="1"/>
</dbReference>
<evidence type="ECO:0000313" key="3">
    <source>
        <dbReference type="Proteomes" id="UP000317863"/>
    </source>
</evidence>
<dbReference type="Proteomes" id="UP000317863">
    <property type="component" value="Unassembled WGS sequence"/>
</dbReference>
<dbReference type="EMBL" id="SGJB01000013">
    <property type="protein sequence ID" value="TQQ84250.1"/>
    <property type="molecule type" value="Genomic_DNA"/>
</dbReference>
<organism evidence="2 3">
    <name type="scientific">Peptacetobacter hominis</name>
    <dbReference type="NCBI Taxonomy" id="2743610"/>
    <lineage>
        <taxon>Bacteria</taxon>
        <taxon>Bacillati</taxon>
        <taxon>Bacillota</taxon>
        <taxon>Clostridia</taxon>
        <taxon>Peptostreptococcales</taxon>
        <taxon>Peptostreptococcaceae</taxon>
        <taxon>Peptacetobacter</taxon>
    </lineage>
</organism>
<gene>
    <name evidence="2" type="ORF">EXD82_07915</name>
</gene>
<dbReference type="InterPro" id="IPR011646">
    <property type="entry name" value="KAP_P-loop"/>
</dbReference>
<comment type="caution">
    <text evidence="2">The sequence shown here is derived from an EMBL/GenBank/DDBJ whole genome shotgun (WGS) entry which is preliminary data.</text>
</comment>
<dbReference type="Pfam" id="PF07693">
    <property type="entry name" value="KAP_NTPase"/>
    <property type="match status" value="1"/>
</dbReference>